<organism evidence="1">
    <name type="scientific">uncultured Aureispira sp</name>
    <dbReference type="NCBI Taxonomy" id="1331704"/>
    <lineage>
        <taxon>Bacteria</taxon>
        <taxon>Pseudomonadati</taxon>
        <taxon>Bacteroidota</taxon>
        <taxon>Saprospiria</taxon>
        <taxon>Saprospirales</taxon>
        <taxon>Saprospiraceae</taxon>
        <taxon>Aureispira</taxon>
        <taxon>environmental samples</taxon>
    </lineage>
</organism>
<dbReference type="AlphaFoldDB" id="A0A6S6UCV9"/>
<reference evidence="1" key="1">
    <citation type="submission" date="2020-01" db="EMBL/GenBank/DDBJ databases">
        <authorList>
            <person name="Meier V. D."/>
            <person name="Meier V D."/>
        </authorList>
    </citation>
    <scope>NUCLEOTIDE SEQUENCE</scope>
    <source>
        <strain evidence="1">HLG_WM_MAG_10</strain>
    </source>
</reference>
<dbReference type="EMBL" id="CACVAQ010000424">
    <property type="protein sequence ID" value="CAA6828201.1"/>
    <property type="molecule type" value="Genomic_DNA"/>
</dbReference>
<accession>A0A6S6UCV9</accession>
<evidence type="ECO:0000313" key="1">
    <source>
        <dbReference type="EMBL" id="CAA6828201.1"/>
    </source>
</evidence>
<proteinExistence type="predicted"/>
<name>A0A6S6UCV9_9BACT</name>
<protein>
    <submittedName>
        <fullName evidence="1">Uncharacterized protein</fullName>
    </submittedName>
</protein>
<sequence length="126" mass="14568">MLPVQVTLRRKNPLIDPCIQAFLQKNCFQSENNGRIRFPNYLISTEVYYLYKKNMKLNLLSCDADRPNKRTISRCFVEIANMDESLASELTDILLEGDSIEIEVDPNANAPLRALRKLSIDYEIIE</sequence>
<gene>
    <name evidence="1" type="ORF">HELGO_WM22383</name>
</gene>